<name>A0A1G2G0Q5_9BACT</name>
<evidence type="ECO:0000313" key="3">
    <source>
        <dbReference type="Proteomes" id="UP000177480"/>
    </source>
</evidence>
<dbReference type="AlphaFoldDB" id="A0A1G2G0Q5"/>
<sequence>MNQDGIESHSNGKEDEMPPGVEDIWTEADRQEEELHKWNQQRPGYMEGTQAQMVALHTGRFGNALAFMEDEEHEADVIQVIGQEAWDMFWKLRDIYFNTKMTPADWHRSSERLRLYEMVGKVAQHPPFEKFITRGVDVPVENETVH</sequence>
<organism evidence="2 3">
    <name type="scientific">Candidatus Ryanbacteria bacterium RIFCSPHIGHO2_01_FULL_45_22</name>
    <dbReference type="NCBI Taxonomy" id="1802114"/>
    <lineage>
        <taxon>Bacteria</taxon>
        <taxon>Candidatus Ryaniibacteriota</taxon>
    </lineage>
</organism>
<dbReference type="Proteomes" id="UP000177480">
    <property type="component" value="Unassembled WGS sequence"/>
</dbReference>
<reference evidence="2 3" key="1">
    <citation type="journal article" date="2016" name="Nat. Commun.">
        <title>Thousands of microbial genomes shed light on interconnected biogeochemical processes in an aquifer system.</title>
        <authorList>
            <person name="Anantharaman K."/>
            <person name="Brown C.T."/>
            <person name="Hug L.A."/>
            <person name="Sharon I."/>
            <person name="Castelle C.J."/>
            <person name="Probst A.J."/>
            <person name="Thomas B.C."/>
            <person name="Singh A."/>
            <person name="Wilkins M.J."/>
            <person name="Karaoz U."/>
            <person name="Brodie E.L."/>
            <person name="Williams K.H."/>
            <person name="Hubbard S.S."/>
            <person name="Banfield J.F."/>
        </authorList>
    </citation>
    <scope>NUCLEOTIDE SEQUENCE [LARGE SCALE GENOMIC DNA]</scope>
</reference>
<comment type="caution">
    <text evidence="2">The sequence shown here is derived from an EMBL/GenBank/DDBJ whole genome shotgun (WGS) entry which is preliminary data.</text>
</comment>
<evidence type="ECO:0000256" key="1">
    <source>
        <dbReference type="SAM" id="MobiDB-lite"/>
    </source>
</evidence>
<protein>
    <submittedName>
        <fullName evidence="2">Uncharacterized protein</fullName>
    </submittedName>
</protein>
<evidence type="ECO:0000313" key="2">
    <source>
        <dbReference type="EMBL" id="OGZ43925.1"/>
    </source>
</evidence>
<feature type="compositionally biased region" description="Basic and acidic residues" evidence="1">
    <location>
        <begin position="1"/>
        <end position="16"/>
    </location>
</feature>
<dbReference type="EMBL" id="MHNK01000010">
    <property type="protein sequence ID" value="OGZ43925.1"/>
    <property type="molecule type" value="Genomic_DNA"/>
</dbReference>
<accession>A0A1G2G0Q5</accession>
<gene>
    <name evidence="2" type="ORF">A2719_03105</name>
</gene>
<proteinExistence type="predicted"/>
<feature type="region of interest" description="Disordered" evidence="1">
    <location>
        <begin position="1"/>
        <end position="26"/>
    </location>
</feature>